<evidence type="ECO:0000313" key="5">
    <source>
        <dbReference type="Proteomes" id="UP001326613"/>
    </source>
</evidence>
<dbReference type="InterPro" id="IPR032876">
    <property type="entry name" value="J_dom"/>
</dbReference>
<dbReference type="Pfam" id="PF23666">
    <property type="entry name" value="Rcc01698_C"/>
    <property type="match status" value="1"/>
</dbReference>
<dbReference type="InterPro" id="IPR056490">
    <property type="entry name" value="Rcc01698_C"/>
</dbReference>
<dbReference type="Gene3D" id="3.20.20.80">
    <property type="entry name" value="Glycosidases"/>
    <property type="match status" value="1"/>
</dbReference>
<dbReference type="Pfam" id="PF13550">
    <property type="entry name" value="Phage-tail_3"/>
    <property type="match status" value="1"/>
</dbReference>
<organism evidence="4 5">
    <name type="scientific">Candidatus Trichorickettsia mobilis</name>
    <dbReference type="NCBI Taxonomy" id="1346319"/>
    <lineage>
        <taxon>Bacteria</taxon>
        <taxon>Pseudomonadati</taxon>
        <taxon>Pseudomonadota</taxon>
        <taxon>Alphaproteobacteria</taxon>
        <taxon>Rickettsiales</taxon>
        <taxon>Rickettsiaceae</taxon>
        <taxon>Rickettsieae</taxon>
        <taxon>Candidatus Trichorickettsia</taxon>
    </lineage>
</organism>
<proteinExistence type="predicted"/>
<protein>
    <submittedName>
        <fullName evidence="4">GTA TIM-barrel and phage tail domain containing protein</fullName>
    </submittedName>
</protein>
<evidence type="ECO:0000259" key="2">
    <source>
        <dbReference type="Pfam" id="PF13550"/>
    </source>
</evidence>
<dbReference type="EMBL" id="CP112932">
    <property type="protein sequence ID" value="WPY01360.1"/>
    <property type="molecule type" value="Genomic_DNA"/>
</dbReference>
<accession>A0ABZ0UVZ3</accession>
<evidence type="ECO:0000259" key="3">
    <source>
        <dbReference type="Pfam" id="PF23666"/>
    </source>
</evidence>
<sequence>MFGKIFSILGGAIGSSFGGGILSTIGRFAGQMLGTYFEQSQHEVEEHYRFKNVKDSFALSRAMYGEVIPLVFGTAKVVGKIIWAEQIKEVRNNSTEKKYFKQFHQVKELYHTTECEYYLSFAVSICEGEIADVIRVWANDSLINLSDYKCRLYLGTEEQLPDSLIVASVGGQAPAFRDLSYIIFEELPLADFGSIVPNFSFEVIRKANIQAQPTVEDIVKSIVMIPGSGEFVYDTVIQHKRVNTAKKIINSHNYKNIANSVYSLNQLQIICENVEWVAPVACWFGDSTDAGDCIIRPAIEFNDQYVKYSEEWQVGRYSRLSAKEISKDEAGNPRYGGSVNDASIVRYLQELKRRNLKIMFYPMVFLDIPDKPWRGHLTGAPEAIVEFFNKAEGYNNFVLHYAELVKDYVNAFVIGSELIGLTKVQNIVRQYPAVIELIKLAERVKTIVGGNVLVTYAADWSEYHHTAGGWYNLDPLWASPYIDFIGIDAYFPVTRTTNSNISFEDMVVGWQTGEGFNYYTDNEIRYDLAPEYAWKNLRYWWENRHQNPDGMFTEWQPKMKQIWFTEFGFPSIDKATNQPNVFFDPNCVDGGVPRYSSGEIDFSIQRKAIKAFIEYWQAQEYIGQMFLWTWDARPYPAWPHMNIWRDGYLWEKGHWVNNKFGATSIAAIILELSDAGGLNLDKIDVATLDDIVEGVVFNRPMTIIDAINILRVGYFFDITASTQDKIRFIKRGQNNLCPMVNQMLVKLSDNSYVEQQQVAKNDIISKLELYFIDRIKEYNHGYCHVNSEHLSNKRNAVVKLPIALSIFEAERLGQLILKNAQVEDKIIKFILPMTNGLIFEPADFITFSHLNQQYQIRIVTVSINRFSLTITGIVDDLASYYLPVTTRSLDLAYQEPIDHKFLVVDLPVGIEFQLSEAYVAVYLYSNTKQSLYVSLALADSRQLDYINIANNLMPRGGIGELASVQTTASANIFLIDELSSFTIFYRAFEKDVVAGWNLALCGTEIIKFNQWSQVAENLYQVSKLIRGCFATENYIHTHLAGENFVLLNNYASLIAVSKTLEQKTLSFKLARLELTQQLVFSNKSQKLLPPFIDHCQLTVRNLEIGWRQRSCHQDDWVSADINEKCEFTINVTNENQSYYFTTQEKKLIINCDELALSGEVNISIIAQDHIGHRKSSAAIRRILDIRG</sequence>
<gene>
    <name evidence="4" type="ORF">Trichorick_01271</name>
</gene>
<reference evidence="4 5" key="1">
    <citation type="submission" date="2022-10" db="EMBL/GenBank/DDBJ databases">
        <title>Host association and intracellularity evolved multiple times independently in the Rickettsiales.</title>
        <authorList>
            <person name="Castelli M."/>
            <person name="Nardi T."/>
            <person name="Gammuto L."/>
            <person name="Bellinzona G."/>
            <person name="Sabaneyeva E."/>
            <person name="Potekhin A."/>
            <person name="Serra V."/>
            <person name="Petroni G."/>
            <person name="Sassera D."/>
        </authorList>
    </citation>
    <scope>NUCLEOTIDE SEQUENCE [LARGE SCALE GENOMIC DNA]</scope>
    <source>
        <strain evidence="4 5">Kr 154-4</strain>
    </source>
</reference>
<keyword evidence="5" id="KW-1185">Reference proteome</keyword>
<feature type="domain" description="Rcc01698-like C-terminal" evidence="3">
    <location>
        <begin position="987"/>
        <end position="1045"/>
    </location>
</feature>
<evidence type="ECO:0000259" key="1">
    <source>
        <dbReference type="Pfam" id="PF13547"/>
    </source>
</evidence>
<dbReference type="Pfam" id="PF13547">
    <property type="entry name" value="GTA_TIM"/>
    <property type="match status" value="1"/>
</dbReference>
<dbReference type="InterPro" id="IPR017853">
    <property type="entry name" value="GH"/>
</dbReference>
<dbReference type="SUPFAM" id="SSF51445">
    <property type="entry name" value="(Trans)glycosidases"/>
    <property type="match status" value="1"/>
</dbReference>
<dbReference type="InterPro" id="IPR025195">
    <property type="entry name" value="GTA_TIM_dom"/>
</dbReference>
<name>A0ABZ0UVZ3_9RICK</name>
<dbReference type="CDD" id="cd19607">
    <property type="entry name" value="GTA_TIM-barrel-like"/>
    <property type="match status" value="1"/>
</dbReference>
<evidence type="ECO:0000313" key="4">
    <source>
        <dbReference type="EMBL" id="WPY01360.1"/>
    </source>
</evidence>
<dbReference type="Proteomes" id="UP001326613">
    <property type="component" value="Chromosome"/>
</dbReference>
<feature type="domain" description="GTA TIM-barrel-like" evidence="1">
    <location>
        <begin position="393"/>
        <end position="639"/>
    </location>
</feature>
<feature type="domain" description="Tip attachment protein J" evidence="2">
    <location>
        <begin position="699"/>
        <end position="861"/>
    </location>
</feature>
<dbReference type="RefSeq" id="WP_323738138.1">
    <property type="nucleotide sequence ID" value="NZ_CP112932.1"/>
</dbReference>